<dbReference type="CDD" id="cd06193">
    <property type="entry name" value="siderophore_interacting"/>
    <property type="match status" value="1"/>
</dbReference>
<dbReference type="Proteomes" id="UP000317043">
    <property type="component" value="Unassembled WGS sequence"/>
</dbReference>
<sequence>MSAEPNRKKSRGVIELTVLRTEWRTPEMVRLVLGGQGIATFTANSFTDQYVKLIFPPPGVTYPEPFDMERIQAELPKDQWPVRRTYTVRAFDPDLAELIIDVVCHGDSGIAGPWAAKAQPGDVVRLVGPGGAYAPSVEADWHFMTGDESAIPAIAASLERIDVDTPVRVILQVDNPDEEQKLECPGNADITWLFRNEATTANPRDEWFAAVSDCEFPAGTGQFFVHGEAETVMKRIRPLLLKERGVDRSQLSISGYWRCGDNDEAFRAWKAREKAHATNGG</sequence>
<reference evidence="2 3" key="1">
    <citation type="submission" date="2019-06" db="EMBL/GenBank/DDBJ databases">
        <title>Sequencing the genomes of 1000 actinobacteria strains.</title>
        <authorList>
            <person name="Klenk H.-P."/>
        </authorList>
    </citation>
    <scope>NUCLEOTIDE SEQUENCE [LARGE SCALE GENOMIC DNA]</scope>
    <source>
        <strain evidence="2 3">DSM 45928</strain>
    </source>
</reference>
<comment type="caution">
    <text evidence="2">The sequence shown here is derived from an EMBL/GenBank/DDBJ whole genome shotgun (WGS) entry which is preliminary data.</text>
</comment>
<feature type="domain" description="FAD-binding FR-type" evidence="1">
    <location>
        <begin position="11"/>
        <end position="136"/>
    </location>
</feature>
<dbReference type="SUPFAM" id="SSF63380">
    <property type="entry name" value="Riboflavin synthase domain-like"/>
    <property type="match status" value="1"/>
</dbReference>
<dbReference type="PANTHER" id="PTHR30157">
    <property type="entry name" value="FERRIC REDUCTASE, NADPH-DEPENDENT"/>
    <property type="match status" value="1"/>
</dbReference>
<proteinExistence type="predicted"/>
<dbReference type="PROSITE" id="PS51384">
    <property type="entry name" value="FAD_FR"/>
    <property type="match status" value="1"/>
</dbReference>
<keyword evidence="3" id="KW-1185">Reference proteome</keyword>
<dbReference type="InterPro" id="IPR039261">
    <property type="entry name" value="FNR_nucleotide-bd"/>
</dbReference>
<gene>
    <name evidence="2" type="ORF">FB566_4443</name>
</gene>
<dbReference type="AlphaFoldDB" id="A0A543B1X7"/>
<name>A0A543B1X7_9ACTN</name>
<dbReference type="InterPro" id="IPR013113">
    <property type="entry name" value="SIP_FAD-bd"/>
</dbReference>
<dbReference type="Gene3D" id="2.40.30.10">
    <property type="entry name" value="Translation factors"/>
    <property type="match status" value="1"/>
</dbReference>
<dbReference type="InterPro" id="IPR007037">
    <property type="entry name" value="SIP_rossman_dom"/>
</dbReference>
<evidence type="ECO:0000313" key="2">
    <source>
        <dbReference type="EMBL" id="TQL78848.1"/>
    </source>
</evidence>
<dbReference type="FunFam" id="2.40.30.10:FF:000131">
    <property type="entry name" value="NADPH-dependent ferric siderophore reductase"/>
    <property type="match status" value="1"/>
</dbReference>
<evidence type="ECO:0000259" key="1">
    <source>
        <dbReference type="PROSITE" id="PS51384"/>
    </source>
</evidence>
<dbReference type="Pfam" id="PF04954">
    <property type="entry name" value="SIP"/>
    <property type="match status" value="1"/>
</dbReference>
<accession>A0A543B1X7</accession>
<dbReference type="RefSeq" id="WP_211347814.1">
    <property type="nucleotide sequence ID" value="NZ_JBHTGS010000002.1"/>
</dbReference>
<organism evidence="2 3">
    <name type="scientific">Stackebrandtia endophytica</name>
    <dbReference type="NCBI Taxonomy" id="1496996"/>
    <lineage>
        <taxon>Bacteria</taxon>
        <taxon>Bacillati</taxon>
        <taxon>Actinomycetota</taxon>
        <taxon>Actinomycetes</taxon>
        <taxon>Glycomycetales</taxon>
        <taxon>Glycomycetaceae</taxon>
        <taxon>Stackebrandtia</taxon>
    </lineage>
</organism>
<evidence type="ECO:0000313" key="3">
    <source>
        <dbReference type="Proteomes" id="UP000317043"/>
    </source>
</evidence>
<dbReference type="InterPro" id="IPR017938">
    <property type="entry name" value="Riboflavin_synthase-like_b-brl"/>
</dbReference>
<dbReference type="InterPro" id="IPR017927">
    <property type="entry name" value="FAD-bd_FR_type"/>
</dbReference>
<dbReference type="InParanoid" id="A0A543B1X7"/>
<dbReference type="Pfam" id="PF08021">
    <property type="entry name" value="FAD_binding_9"/>
    <property type="match status" value="1"/>
</dbReference>
<protein>
    <submittedName>
        <fullName evidence="2">NADPH-dependent ferric siderophore reductase</fullName>
    </submittedName>
</protein>
<dbReference type="InterPro" id="IPR039374">
    <property type="entry name" value="SIP_fam"/>
</dbReference>
<dbReference type="Gene3D" id="3.40.50.80">
    <property type="entry name" value="Nucleotide-binding domain of ferredoxin-NADP reductase (FNR) module"/>
    <property type="match status" value="1"/>
</dbReference>
<dbReference type="EMBL" id="VFOW01000001">
    <property type="protein sequence ID" value="TQL78848.1"/>
    <property type="molecule type" value="Genomic_DNA"/>
</dbReference>
<dbReference type="GO" id="GO:0016491">
    <property type="term" value="F:oxidoreductase activity"/>
    <property type="evidence" value="ECO:0007669"/>
    <property type="project" value="InterPro"/>
</dbReference>
<dbReference type="PANTHER" id="PTHR30157:SF0">
    <property type="entry name" value="NADPH-DEPENDENT FERRIC-CHELATE REDUCTASE"/>
    <property type="match status" value="1"/>
</dbReference>